<evidence type="ECO:0000256" key="3">
    <source>
        <dbReference type="ARBA" id="ARBA00023242"/>
    </source>
</evidence>
<sequence length="515" mass="57493">YIVAVHGPSRSGKSTLIKSLVRYYSKRSLSKIGGPITLIASRKRRLTFIECGCDTASMLDAGKIADLAICIIDIRKGIEKDTFEFINVLKTHGMPRVIGVLTFIDEFADNKRLKKTKKQIRRRFWGDLYEGALLFMMNGIKSRLYLRRQVITLHRFISNKEFHPTEWRSRHPYLLALTSTLNHKSETEASVTFTGYLRGYHLLQNQIFCIPGCGVFPCSAVASKHDPCELDATAAKSKSNAISKLGVAACKIFAPGSGLSGIELLEEGIYLNREAAQQNPAAKTAPAYSDSSEDDSDKGAVTRANEQLETGRNGIVVLGGVLPNELLLTNLLCKVKKHRWAPRVLKSTEPLLFSIGWARFQSLPYFAIEDRNSVRLRYLKYTPENMHALMCISGYAVAPQTGVLAMKYFDCAYEDWRISLTGSVVELREEPRIVKKLKLVGDVESIMINTAYIKNMFNSRFEVSRCVGAKIQTVSGIRGVIKAPSNDSGSFRATFEAKIQPNDVVFCKAWVKVPV</sequence>
<gene>
    <name evidence="7" type="primary">LOC113794428</name>
</gene>
<dbReference type="Pfam" id="PF04950">
    <property type="entry name" value="RIBIOP_C"/>
    <property type="match status" value="1"/>
</dbReference>
<evidence type="ECO:0000256" key="4">
    <source>
        <dbReference type="SAM" id="MobiDB-lite"/>
    </source>
</evidence>
<keyword evidence="3" id="KW-0539">Nucleus</keyword>
<dbReference type="PROSITE" id="PS51714">
    <property type="entry name" value="G_BMS1"/>
    <property type="match status" value="1"/>
</dbReference>
<protein>
    <submittedName>
        <fullName evidence="7">Ribosome biogenesis protein bms1-like</fullName>
    </submittedName>
</protein>
<accession>A0A6P6Y5S0</accession>
<dbReference type="InterPro" id="IPR039761">
    <property type="entry name" value="Bms1/Tsr1"/>
</dbReference>
<dbReference type="AlphaFoldDB" id="A0A6P6Y5S0"/>
<comment type="subcellular location">
    <subcellularLocation>
        <location evidence="1">Nucleus</location>
        <location evidence="1">Nucleolus</location>
    </subcellularLocation>
</comment>
<feature type="region of interest" description="Disordered" evidence="4">
    <location>
        <begin position="281"/>
        <end position="305"/>
    </location>
</feature>
<name>A0A6P6Y5S0_DERPT</name>
<dbReference type="GO" id="GO:0005525">
    <property type="term" value="F:GTP binding"/>
    <property type="evidence" value="ECO:0007669"/>
    <property type="project" value="InterPro"/>
</dbReference>
<proteinExistence type="predicted"/>
<dbReference type="SMART" id="SM00785">
    <property type="entry name" value="AARP2CN"/>
    <property type="match status" value="1"/>
</dbReference>
<dbReference type="KEGG" id="dpte:113794428"/>
<dbReference type="OrthoDB" id="10260897at2759"/>
<evidence type="ECO:0000259" key="5">
    <source>
        <dbReference type="PROSITE" id="PS51714"/>
    </source>
</evidence>
<reference evidence="7" key="1">
    <citation type="submission" date="2025-08" db="UniProtKB">
        <authorList>
            <consortium name="RefSeq"/>
        </authorList>
    </citation>
    <scope>IDENTIFICATION</scope>
    <source>
        <strain evidence="7">Airmid</strain>
    </source>
</reference>
<dbReference type="GO" id="GO:0000479">
    <property type="term" value="P:endonucleolytic cleavage of tricistronic rRNA transcript (SSU-rRNA, 5.8S rRNA, LSU-rRNA)"/>
    <property type="evidence" value="ECO:0007669"/>
    <property type="project" value="TreeGrafter"/>
</dbReference>
<dbReference type="GO" id="GO:0005730">
    <property type="term" value="C:nucleolus"/>
    <property type="evidence" value="ECO:0007669"/>
    <property type="project" value="UniProtKB-SubCell"/>
</dbReference>
<keyword evidence="2" id="KW-0690">Ribosome biogenesis</keyword>
<evidence type="ECO:0000256" key="2">
    <source>
        <dbReference type="ARBA" id="ARBA00022517"/>
    </source>
</evidence>
<dbReference type="RefSeq" id="XP_027200351.1">
    <property type="nucleotide sequence ID" value="XM_027344550.1"/>
</dbReference>
<dbReference type="PANTHER" id="PTHR12858">
    <property type="entry name" value="RIBOSOME BIOGENESIS PROTEIN"/>
    <property type="match status" value="1"/>
</dbReference>
<dbReference type="InParanoid" id="A0A6P6Y5S0"/>
<evidence type="ECO:0000256" key="1">
    <source>
        <dbReference type="ARBA" id="ARBA00004604"/>
    </source>
</evidence>
<dbReference type="SUPFAM" id="SSF52540">
    <property type="entry name" value="P-loop containing nucleoside triphosphate hydrolases"/>
    <property type="match status" value="1"/>
</dbReference>
<feature type="domain" description="Bms1-type G" evidence="5">
    <location>
        <begin position="1"/>
        <end position="163"/>
    </location>
</feature>
<dbReference type="Pfam" id="PF08142">
    <property type="entry name" value="AARP2CN"/>
    <property type="match status" value="1"/>
</dbReference>
<feature type="non-terminal residue" evidence="7">
    <location>
        <position position="515"/>
    </location>
</feature>
<feature type="non-terminal residue" evidence="7">
    <location>
        <position position="1"/>
    </location>
</feature>
<dbReference type="InterPro" id="IPR000795">
    <property type="entry name" value="T_Tr_GTP-bd_dom"/>
</dbReference>
<dbReference type="Proteomes" id="UP000515146">
    <property type="component" value="Unplaced"/>
</dbReference>
<dbReference type="Pfam" id="PF00009">
    <property type="entry name" value="GTP_EFTU"/>
    <property type="match status" value="1"/>
</dbReference>
<dbReference type="SMART" id="SM01362">
    <property type="entry name" value="DUF663"/>
    <property type="match status" value="1"/>
</dbReference>
<evidence type="ECO:0000313" key="6">
    <source>
        <dbReference type="Proteomes" id="UP000515146"/>
    </source>
</evidence>
<dbReference type="InterPro" id="IPR027417">
    <property type="entry name" value="P-loop_NTPase"/>
</dbReference>
<evidence type="ECO:0000313" key="7">
    <source>
        <dbReference type="RefSeq" id="XP_027200351.1"/>
    </source>
</evidence>
<dbReference type="GO" id="GO:0000462">
    <property type="term" value="P:maturation of SSU-rRNA from tricistronic rRNA transcript (SSU-rRNA, 5.8S rRNA, LSU-rRNA)"/>
    <property type="evidence" value="ECO:0007669"/>
    <property type="project" value="TreeGrafter"/>
</dbReference>
<dbReference type="InterPro" id="IPR012948">
    <property type="entry name" value="AARP2CN"/>
</dbReference>
<organism evidence="6 7">
    <name type="scientific">Dermatophagoides pteronyssinus</name>
    <name type="common">European house dust mite</name>
    <dbReference type="NCBI Taxonomy" id="6956"/>
    <lineage>
        <taxon>Eukaryota</taxon>
        <taxon>Metazoa</taxon>
        <taxon>Ecdysozoa</taxon>
        <taxon>Arthropoda</taxon>
        <taxon>Chelicerata</taxon>
        <taxon>Arachnida</taxon>
        <taxon>Acari</taxon>
        <taxon>Acariformes</taxon>
        <taxon>Sarcoptiformes</taxon>
        <taxon>Astigmata</taxon>
        <taxon>Psoroptidia</taxon>
        <taxon>Analgoidea</taxon>
        <taxon>Pyroglyphidae</taxon>
        <taxon>Dermatophagoidinae</taxon>
        <taxon>Dermatophagoides</taxon>
    </lineage>
</organism>
<dbReference type="GO" id="GO:0003924">
    <property type="term" value="F:GTPase activity"/>
    <property type="evidence" value="ECO:0007669"/>
    <property type="project" value="InterPro"/>
</dbReference>
<dbReference type="InterPro" id="IPR030387">
    <property type="entry name" value="G_Bms1/Tsr1_dom"/>
</dbReference>
<dbReference type="GO" id="GO:0034511">
    <property type="term" value="F:U3 snoRNA binding"/>
    <property type="evidence" value="ECO:0007669"/>
    <property type="project" value="TreeGrafter"/>
</dbReference>
<keyword evidence="6" id="KW-1185">Reference proteome</keyword>
<dbReference type="InterPro" id="IPR007034">
    <property type="entry name" value="BMS1_TSR1_C"/>
</dbReference>
<dbReference type="Gene3D" id="3.40.50.300">
    <property type="entry name" value="P-loop containing nucleotide triphosphate hydrolases"/>
    <property type="match status" value="1"/>
</dbReference>